<organism evidence="1 2">
    <name type="scientific">Aspergillus homomorphus (strain CBS 101889)</name>
    <dbReference type="NCBI Taxonomy" id="1450537"/>
    <lineage>
        <taxon>Eukaryota</taxon>
        <taxon>Fungi</taxon>
        <taxon>Dikarya</taxon>
        <taxon>Ascomycota</taxon>
        <taxon>Pezizomycotina</taxon>
        <taxon>Eurotiomycetes</taxon>
        <taxon>Eurotiomycetidae</taxon>
        <taxon>Eurotiales</taxon>
        <taxon>Aspergillaceae</taxon>
        <taxon>Aspergillus</taxon>
        <taxon>Aspergillus subgen. Circumdati</taxon>
    </lineage>
</organism>
<dbReference type="GeneID" id="37205397"/>
<dbReference type="AlphaFoldDB" id="A0A395HWN2"/>
<evidence type="ECO:0000313" key="1">
    <source>
        <dbReference type="EMBL" id="RAL11823.1"/>
    </source>
</evidence>
<reference evidence="1 2" key="1">
    <citation type="submission" date="2018-02" db="EMBL/GenBank/DDBJ databases">
        <title>The genomes of Aspergillus section Nigri reveals drivers in fungal speciation.</title>
        <authorList>
            <consortium name="DOE Joint Genome Institute"/>
            <person name="Vesth T.C."/>
            <person name="Nybo J."/>
            <person name="Theobald S."/>
            <person name="Brandl J."/>
            <person name="Frisvad J.C."/>
            <person name="Nielsen K.F."/>
            <person name="Lyhne E.K."/>
            <person name="Kogle M.E."/>
            <person name="Kuo A."/>
            <person name="Riley R."/>
            <person name="Clum A."/>
            <person name="Nolan M."/>
            <person name="Lipzen A."/>
            <person name="Salamov A."/>
            <person name="Henrissat B."/>
            <person name="Wiebenga A."/>
            <person name="De vries R.P."/>
            <person name="Grigoriev I.V."/>
            <person name="Mortensen U.H."/>
            <person name="Andersen M.R."/>
            <person name="Baker S.E."/>
        </authorList>
    </citation>
    <scope>NUCLEOTIDE SEQUENCE [LARGE SCALE GENOMIC DNA]</scope>
    <source>
        <strain evidence="1 2">CBS 101889</strain>
    </source>
</reference>
<protein>
    <submittedName>
        <fullName evidence="1">Uncharacterized protein</fullName>
    </submittedName>
</protein>
<proteinExistence type="predicted"/>
<dbReference type="RefSeq" id="XP_025550977.1">
    <property type="nucleotide sequence ID" value="XM_025701108.1"/>
</dbReference>
<name>A0A395HWN2_ASPHC</name>
<gene>
    <name evidence="1" type="ORF">BO97DRAFT_86861</name>
</gene>
<dbReference type="VEuPathDB" id="FungiDB:BO97DRAFT_86861"/>
<evidence type="ECO:0000313" key="2">
    <source>
        <dbReference type="Proteomes" id="UP000248961"/>
    </source>
</evidence>
<dbReference type="Proteomes" id="UP000248961">
    <property type="component" value="Unassembled WGS sequence"/>
</dbReference>
<sequence length="102" mass="11047">MAIQHPATTGVPKSITLIVGLKIAVMVPVLHQALSDRLEIVSQEPPVTCRIWLKRSLQDLDDEGYIKLTHSVDGVAQEADDAAVDNRARGIRSVGTSYLSKA</sequence>
<dbReference type="EMBL" id="KZ824286">
    <property type="protein sequence ID" value="RAL11823.1"/>
    <property type="molecule type" value="Genomic_DNA"/>
</dbReference>
<keyword evidence="2" id="KW-1185">Reference proteome</keyword>
<accession>A0A395HWN2</accession>
<dbReference type="OrthoDB" id="3016366at2759"/>